<dbReference type="GO" id="GO:0005737">
    <property type="term" value="C:cytoplasm"/>
    <property type="evidence" value="ECO:0007669"/>
    <property type="project" value="UniProtKB-SubCell"/>
</dbReference>
<evidence type="ECO:0000313" key="18">
    <source>
        <dbReference type="EMBL" id="MFH4976585.1"/>
    </source>
</evidence>
<keyword evidence="13" id="KW-0472">Membrane</keyword>
<evidence type="ECO:0000256" key="11">
    <source>
        <dbReference type="ARBA" id="ARBA00022837"/>
    </source>
</evidence>
<evidence type="ECO:0000313" key="19">
    <source>
        <dbReference type="Proteomes" id="UP001608902"/>
    </source>
</evidence>
<evidence type="ECO:0000256" key="13">
    <source>
        <dbReference type="ARBA" id="ARBA00023136"/>
    </source>
</evidence>
<keyword evidence="4" id="KW-0813">Transport</keyword>
<dbReference type="GO" id="GO:0005886">
    <property type="term" value="C:plasma membrane"/>
    <property type="evidence" value="ECO:0007669"/>
    <property type="project" value="UniProtKB-SubCell"/>
</dbReference>
<sequence>MGQSNVIPLSPSEMADLIRTTGFHKSQIKRLYNRFASLDREGKGYLDRDDLLRVPELSLNPLGDRIVAAFFNDLADTEKMSFSDFITVLSQFRPVRPGMTTSLNDRTHKLKFAFAMYDLNKNGYITRLEFRLILQLMIGQEDKVTREEMDGITDLILHEADMKKDGQLSFEEFCQAMQKVDIENLMAIQFSRR</sequence>
<dbReference type="InterPro" id="IPR051875">
    <property type="entry name" value="Calcineurin_B_homologous"/>
</dbReference>
<keyword evidence="14" id="KW-0539">Nucleus</keyword>
<dbReference type="Gene3D" id="1.10.238.10">
    <property type="entry name" value="EF-hand"/>
    <property type="match status" value="1"/>
</dbReference>
<evidence type="ECO:0000256" key="14">
    <source>
        <dbReference type="ARBA" id="ARBA00023242"/>
    </source>
</evidence>
<protein>
    <recommendedName>
        <fullName evidence="17">EF-hand domain-containing protein</fullName>
    </recommendedName>
</protein>
<dbReference type="Proteomes" id="UP001608902">
    <property type="component" value="Unassembled WGS sequence"/>
</dbReference>
<proteinExistence type="inferred from homology"/>
<evidence type="ECO:0000256" key="9">
    <source>
        <dbReference type="ARBA" id="ARBA00022723"/>
    </source>
</evidence>
<evidence type="ECO:0000256" key="15">
    <source>
        <dbReference type="ARBA" id="ARBA00023288"/>
    </source>
</evidence>
<feature type="domain" description="EF-hand" evidence="17">
    <location>
        <begin position="105"/>
        <end position="140"/>
    </location>
</feature>
<comment type="subcellular location">
    <subcellularLocation>
        <location evidence="2">Cell membrane</location>
    </subcellularLocation>
    <subcellularLocation>
        <location evidence="3">Cytoplasm</location>
    </subcellularLocation>
    <subcellularLocation>
        <location evidence="1">Nucleus</location>
    </subcellularLocation>
</comment>
<keyword evidence="19" id="KW-1185">Reference proteome</keyword>
<evidence type="ECO:0000256" key="1">
    <source>
        <dbReference type="ARBA" id="ARBA00004123"/>
    </source>
</evidence>
<dbReference type="SUPFAM" id="SSF47473">
    <property type="entry name" value="EF-hand"/>
    <property type="match status" value="1"/>
</dbReference>
<keyword evidence="8" id="KW-0519">Myristate</keyword>
<evidence type="ECO:0000256" key="7">
    <source>
        <dbReference type="ARBA" id="ARBA00022553"/>
    </source>
</evidence>
<organism evidence="18 19">
    <name type="scientific">Gnathostoma spinigerum</name>
    <dbReference type="NCBI Taxonomy" id="75299"/>
    <lineage>
        <taxon>Eukaryota</taxon>
        <taxon>Metazoa</taxon>
        <taxon>Ecdysozoa</taxon>
        <taxon>Nematoda</taxon>
        <taxon>Chromadorea</taxon>
        <taxon>Rhabditida</taxon>
        <taxon>Spirurina</taxon>
        <taxon>Gnathostomatomorpha</taxon>
        <taxon>Gnathostomatoidea</taxon>
        <taxon>Gnathostomatidae</taxon>
        <taxon>Gnathostoma</taxon>
    </lineage>
</organism>
<dbReference type="GO" id="GO:0015031">
    <property type="term" value="P:protein transport"/>
    <property type="evidence" value="ECO:0007669"/>
    <property type="project" value="UniProtKB-KW"/>
</dbReference>
<dbReference type="PANTHER" id="PTHR46002">
    <property type="entry name" value="EG:114D9.1 PROTEIN-RELATED"/>
    <property type="match status" value="1"/>
</dbReference>
<dbReference type="Pfam" id="PF13499">
    <property type="entry name" value="EF-hand_7"/>
    <property type="match status" value="1"/>
</dbReference>
<evidence type="ECO:0000259" key="17">
    <source>
        <dbReference type="PROSITE" id="PS50222"/>
    </source>
</evidence>
<evidence type="ECO:0000256" key="5">
    <source>
        <dbReference type="ARBA" id="ARBA00022475"/>
    </source>
</evidence>
<evidence type="ECO:0000256" key="3">
    <source>
        <dbReference type="ARBA" id="ARBA00004496"/>
    </source>
</evidence>
<dbReference type="PROSITE" id="PS50222">
    <property type="entry name" value="EF_HAND_2"/>
    <property type="match status" value="3"/>
</dbReference>
<dbReference type="SMART" id="SM00054">
    <property type="entry name" value="EFh"/>
    <property type="match status" value="3"/>
</dbReference>
<keyword evidence="11" id="KW-0106">Calcium</keyword>
<dbReference type="InterPro" id="IPR002048">
    <property type="entry name" value="EF_hand_dom"/>
</dbReference>
<dbReference type="FunFam" id="1.10.238.10:FF:000003">
    <property type="entry name" value="Calmodulin A"/>
    <property type="match status" value="1"/>
</dbReference>
<name>A0ABD6EAB9_9BILA</name>
<dbReference type="CDD" id="cd00051">
    <property type="entry name" value="EFh"/>
    <property type="match status" value="1"/>
</dbReference>
<keyword evidence="5" id="KW-1003">Cell membrane</keyword>
<keyword evidence="12" id="KW-0653">Protein transport</keyword>
<dbReference type="AlphaFoldDB" id="A0ABD6EAB9"/>
<evidence type="ECO:0000256" key="2">
    <source>
        <dbReference type="ARBA" id="ARBA00004236"/>
    </source>
</evidence>
<dbReference type="EMBL" id="JBGFUD010001655">
    <property type="protein sequence ID" value="MFH4976585.1"/>
    <property type="molecule type" value="Genomic_DNA"/>
</dbReference>
<comment type="similarity">
    <text evidence="16">Belongs to the calcineurin regulatory subunit family. CHP subfamily.</text>
</comment>
<comment type="caution">
    <text evidence="18">The sequence shown here is derived from an EMBL/GenBank/DDBJ whole genome shotgun (WGS) entry which is preliminary data.</text>
</comment>
<evidence type="ECO:0000256" key="8">
    <source>
        <dbReference type="ARBA" id="ARBA00022707"/>
    </source>
</evidence>
<evidence type="ECO:0000256" key="10">
    <source>
        <dbReference type="ARBA" id="ARBA00022737"/>
    </source>
</evidence>
<keyword evidence="6" id="KW-0963">Cytoplasm</keyword>
<evidence type="ECO:0000256" key="4">
    <source>
        <dbReference type="ARBA" id="ARBA00022448"/>
    </source>
</evidence>
<evidence type="ECO:0000256" key="6">
    <source>
        <dbReference type="ARBA" id="ARBA00022490"/>
    </source>
</evidence>
<reference evidence="18 19" key="1">
    <citation type="submission" date="2024-08" db="EMBL/GenBank/DDBJ databases">
        <title>Gnathostoma spinigerum genome.</title>
        <authorList>
            <person name="Gonzalez-Bertolin B."/>
            <person name="Monzon S."/>
            <person name="Zaballos A."/>
            <person name="Jimenez P."/>
            <person name="Dekumyoy P."/>
            <person name="Varona S."/>
            <person name="Cuesta I."/>
            <person name="Sumanam S."/>
            <person name="Adisakwattana P."/>
            <person name="Gasser R.B."/>
            <person name="Hernandez-Gonzalez A."/>
            <person name="Young N.D."/>
            <person name="Perteguer M.J."/>
        </authorList>
    </citation>
    <scope>NUCLEOTIDE SEQUENCE [LARGE SCALE GENOMIC DNA]</scope>
    <source>
        <strain evidence="18">AL3</strain>
        <tissue evidence="18">Liver</tissue>
    </source>
</reference>
<dbReference type="GO" id="GO:0005634">
    <property type="term" value="C:nucleus"/>
    <property type="evidence" value="ECO:0007669"/>
    <property type="project" value="UniProtKB-SubCell"/>
</dbReference>
<gene>
    <name evidence="18" type="ORF">AB6A40_003294</name>
</gene>
<keyword evidence="10" id="KW-0677">Repeat</keyword>
<evidence type="ECO:0000256" key="12">
    <source>
        <dbReference type="ARBA" id="ARBA00022927"/>
    </source>
</evidence>
<dbReference type="InterPro" id="IPR018247">
    <property type="entry name" value="EF_Hand_1_Ca_BS"/>
</dbReference>
<keyword evidence="9" id="KW-0479">Metal-binding</keyword>
<keyword evidence="7" id="KW-0597">Phosphoprotein</keyword>
<accession>A0ABD6EAB9</accession>
<feature type="domain" description="EF-hand" evidence="17">
    <location>
        <begin position="148"/>
        <end position="183"/>
    </location>
</feature>
<dbReference type="GO" id="GO:0046872">
    <property type="term" value="F:metal ion binding"/>
    <property type="evidence" value="ECO:0007669"/>
    <property type="project" value="UniProtKB-KW"/>
</dbReference>
<keyword evidence="15" id="KW-0449">Lipoprotein</keyword>
<dbReference type="InterPro" id="IPR011992">
    <property type="entry name" value="EF-hand-dom_pair"/>
</dbReference>
<evidence type="ECO:0000256" key="16">
    <source>
        <dbReference type="ARBA" id="ARBA00038164"/>
    </source>
</evidence>
<dbReference type="PROSITE" id="PS00018">
    <property type="entry name" value="EF_HAND_1"/>
    <property type="match status" value="1"/>
</dbReference>
<feature type="domain" description="EF-hand" evidence="17">
    <location>
        <begin position="26"/>
        <end position="61"/>
    </location>
</feature>